<proteinExistence type="predicted"/>
<comment type="caution">
    <text evidence="2">The sequence shown here is derived from an EMBL/GenBank/DDBJ whole genome shotgun (WGS) entry which is preliminary data.</text>
</comment>
<accession>A0A2G5TFV7</accession>
<name>A0A2G5TFV7_9PELO</name>
<evidence type="ECO:0000313" key="2">
    <source>
        <dbReference type="EMBL" id="PIC26158.1"/>
    </source>
</evidence>
<keyword evidence="1" id="KW-1133">Transmembrane helix</keyword>
<dbReference type="Proteomes" id="UP000230233">
    <property type="component" value="Chromosome V"/>
</dbReference>
<keyword evidence="3" id="KW-1185">Reference proteome</keyword>
<sequence length="86" mass="9775">MCGCSFVTVAVVVMLGVSTVLITALILVSRVATFRDQSVAVQGGDYVIWSFNRLFVTVFPLIKPHQTVKFKIRYLDSRERSRKFFN</sequence>
<dbReference type="STRING" id="1611254.A0A2G5TFV7"/>
<organism evidence="2 3">
    <name type="scientific">Caenorhabditis nigoni</name>
    <dbReference type="NCBI Taxonomy" id="1611254"/>
    <lineage>
        <taxon>Eukaryota</taxon>
        <taxon>Metazoa</taxon>
        <taxon>Ecdysozoa</taxon>
        <taxon>Nematoda</taxon>
        <taxon>Chromadorea</taxon>
        <taxon>Rhabditida</taxon>
        <taxon>Rhabditina</taxon>
        <taxon>Rhabditomorpha</taxon>
        <taxon>Rhabditoidea</taxon>
        <taxon>Rhabditidae</taxon>
        <taxon>Peloderinae</taxon>
        <taxon>Caenorhabditis</taxon>
    </lineage>
</organism>
<keyword evidence="1" id="KW-0472">Membrane</keyword>
<dbReference type="EMBL" id="PDUG01000005">
    <property type="protein sequence ID" value="PIC26158.1"/>
    <property type="molecule type" value="Genomic_DNA"/>
</dbReference>
<evidence type="ECO:0000313" key="3">
    <source>
        <dbReference type="Proteomes" id="UP000230233"/>
    </source>
</evidence>
<reference evidence="3" key="1">
    <citation type="submission" date="2017-10" db="EMBL/GenBank/DDBJ databases">
        <title>Rapid genome shrinkage in a self-fertile nematode reveals novel sperm competition proteins.</title>
        <authorList>
            <person name="Yin D."/>
            <person name="Schwarz E.M."/>
            <person name="Thomas C.G."/>
            <person name="Felde R.L."/>
            <person name="Korf I.F."/>
            <person name="Cutter A.D."/>
            <person name="Schartner C.M."/>
            <person name="Ralston E.J."/>
            <person name="Meyer B.J."/>
            <person name="Haag E.S."/>
        </authorList>
    </citation>
    <scope>NUCLEOTIDE SEQUENCE [LARGE SCALE GENOMIC DNA]</scope>
    <source>
        <strain evidence="3">JU1422</strain>
    </source>
</reference>
<dbReference type="AlphaFoldDB" id="A0A2G5TFV7"/>
<evidence type="ECO:0000256" key="1">
    <source>
        <dbReference type="SAM" id="Phobius"/>
    </source>
</evidence>
<keyword evidence="1" id="KW-0812">Transmembrane</keyword>
<feature type="transmembrane region" description="Helical" evidence="1">
    <location>
        <begin position="6"/>
        <end position="28"/>
    </location>
</feature>
<gene>
    <name evidence="2" type="primary">Cnig_chr_V.g18821</name>
    <name evidence="2" type="ORF">B9Z55_018821</name>
</gene>
<protein>
    <submittedName>
        <fullName evidence="2">Uncharacterized protein</fullName>
    </submittedName>
</protein>